<accession>A0A255EL81</accession>
<dbReference type="Proteomes" id="UP000216300">
    <property type="component" value="Unassembled WGS sequence"/>
</dbReference>
<dbReference type="RefSeq" id="WP_094452259.1">
    <property type="nucleotide sequence ID" value="NZ_NMVJ01000001.1"/>
</dbReference>
<keyword evidence="2" id="KW-1185">Reference proteome</keyword>
<sequence length="73" mass="8134">MRADWLLDVVVSLHDALIEDLFDIAEARVLGVRRRPRRLGLGFGALQLAYCTVDRPRGARLSRRLDESGVGSS</sequence>
<protein>
    <submittedName>
        <fullName evidence="1">Uncharacterized protein</fullName>
    </submittedName>
</protein>
<dbReference type="AlphaFoldDB" id="A0A255EL81"/>
<name>A0A255EL81_9ACTN</name>
<proteinExistence type="predicted"/>
<evidence type="ECO:0000313" key="1">
    <source>
        <dbReference type="EMBL" id="OYN92276.1"/>
    </source>
</evidence>
<gene>
    <name evidence="1" type="ORF">CGZ91_01845</name>
</gene>
<reference evidence="1 2" key="1">
    <citation type="submission" date="2017-07" db="EMBL/GenBank/DDBJ databases">
        <title>Draft whole genome sequences of clinical Proprionibacteriaceae strains.</title>
        <authorList>
            <person name="Bernier A.-M."/>
            <person name="Bernard K."/>
            <person name="Domingo M.-C."/>
        </authorList>
    </citation>
    <scope>NUCLEOTIDE SEQUENCE [LARGE SCALE GENOMIC DNA]</scope>
    <source>
        <strain evidence="1 2">NML 150081</strain>
    </source>
</reference>
<evidence type="ECO:0000313" key="2">
    <source>
        <dbReference type="Proteomes" id="UP000216300"/>
    </source>
</evidence>
<organism evidence="1 2">
    <name type="scientific">Parenemella sanctibonifatiensis</name>
    <dbReference type="NCBI Taxonomy" id="2016505"/>
    <lineage>
        <taxon>Bacteria</taxon>
        <taxon>Bacillati</taxon>
        <taxon>Actinomycetota</taxon>
        <taxon>Actinomycetes</taxon>
        <taxon>Propionibacteriales</taxon>
        <taxon>Propionibacteriaceae</taxon>
        <taxon>Parenemella</taxon>
    </lineage>
</organism>
<comment type="caution">
    <text evidence="1">The sequence shown here is derived from an EMBL/GenBank/DDBJ whole genome shotgun (WGS) entry which is preliminary data.</text>
</comment>
<dbReference type="EMBL" id="NMVJ01000001">
    <property type="protein sequence ID" value="OYN92276.1"/>
    <property type="molecule type" value="Genomic_DNA"/>
</dbReference>